<proteinExistence type="predicted"/>
<keyword evidence="3" id="KW-1185">Reference proteome</keyword>
<dbReference type="Proteomes" id="UP000224006">
    <property type="component" value="Chromosome III"/>
</dbReference>
<reference evidence="2 3" key="1">
    <citation type="submission" date="2017-09" db="EMBL/GenBank/DDBJ databases">
        <title>Genome sequencing of Besnoitia besnoiti strain Bb-Ger1.</title>
        <authorList>
            <person name="Schares G."/>
            <person name="Venepally P."/>
            <person name="Lorenzi H.A."/>
        </authorList>
    </citation>
    <scope>NUCLEOTIDE SEQUENCE [LARGE SCALE GENOMIC DNA]</scope>
    <source>
        <strain evidence="2 3">Bb-Ger1</strain>
    </source>
</reference>
<dbReference type="InterPro" id="IPR028352">
    <property type="entry name" value="Surface_antig_SAG1"/>
</dbReference>
<sequence>MKSPILSLVLGLCRRNSCMTSRLKVAVVLMLATSLALPPTTFYLTLKALAAGPQSSNSKCAEDPADPGAIQCTCDPADSSPQKLTATISEDKTRMQLLCKTGMTFAPAALEESMVCPAGTEDLCECEKPPVKEGTPCFPISDLFSGEDSKVQWTPDKSKSDQNTDKTMFLRIPKENLPHRQEKFMVGCLQKTEKKCQITVTIEARKTVMQERKVMCAYGKDSNNSKQHQTITLTPSQNSFTLVCGADGDVLPADYNSHYCPVTETPTDAQASCSGNYESIFPAYNSNWWKPSEPKSFTFEVPADQFPEKDATISLGCRQKPSGDVNGHKTVSDVAETSVCNVDVTVEGTGAASSSSPCLSALMPFLSSLFGVVSVCMAFSD</sequence>
<accession>A0A2A9MFX4</accession>
<dbReference type="RefSeq" id="XP_029220838.1">
    <property type="nucleotide sequence ID" value="XM_029363472.1"/>
</dbReference>
<dbReference type="SUPFAM" id="SSF74877">
    <property type="entry name" value="Major surface antigen p30, SAG1"/>
    <property type="match status" value="2"/>
</dbReference>
<dbReference type="GeneID" id="40309951"/>
<protein>
    <submittedName>
        <fullName evidence="2">SAG-related sequence</fullName>
    </submittedName>
</protein>
<dbReference type="KEGG" id="bbes:BESB_050210"/>
<dbReference type="OrthoDB" id="329695at2759"/>
<dbReference type="AlphaFoldDB" id="A0A2A9MFX4"/>
<feature type="domain" description="SRS" evidence="1">
    <location>
        <begin position="213"/>
        <end position="346"/>
    </location>
</feature>
<dbReference type="GO" id="GO:0016020">
    <property type="term" value="C:membrane"/>
    <property type="evidence" value="ECO:0007669"/>
    <property type="project" value="InterPro"/>
</dbReference>
<dbReference type="InterPro" id="IPR036755">
    <property type="entry name" value="SRS_dom_sf"/>
</dbReference>
<dbReference type="EMBL" id="NWUJ01000003">
    <property type="protein sequence ID" value="PFH36829.1"/>
    <property type="molecule type" value="Genomic_DNA"/>
</dbReference>
<evidence type="ECO:0000259" key="1">
    <source>
        <dbReference type="Pfam" id="PF04092"/>
    </source>
</evidence>
<gene>
    <name evidence="2" type="ORF">BESB_050210</name>
</gene>
<dbReference type="Gene3D" id="2.60.40.1320">
    <property type="entry name" value="SRS domain"/>
    <property type="match status" value="2"/>
</dbReference>
<dbReference type="Pfam" id="PF04092">
    <property type="entry name" value="SAG"/>
    <property type="match status" value="2"/>
</dbReference>
<dbReference type="InterPro" id="IPR007226">
    <property type="entry name" value="SRS_dom"/>
</dbReference>
<name>A0A2A9MFX4_BESBE</name>
<feature type="domain" description="SRS" evidence="1">
    <location>
        <begin position="70"/>
        <end position="202"/>
    </location>
</feature>
<dbReference type="PRINTS" id="PR01801">
    <property type="entry name" value="SURFCEANTIGN"/>
</dbReference>
<evidence type="ECO:0000313" key="3">
    <source>
        <dbReference type="Proteomes" id="UP000224006"/>
    </source>
</evidence>
<dbReference type="VEuPathDB" id="ToxoDB:BESB_050210"/>
<comment type="caution">
    <text evidence="2">The sequence shown here is derived from an EMBL/GenBank/DDBJ whole genome shotgun (WGS) entry which is preliminary data.</text>
</comment>
<organism evidence="2 3">
    <name type="scientific">Besnoitia besnoiti</name>
    <name type="common">Apicomplexan protozoan</name>
    <dbReference type="NCBI Taxonomy" id="94643"/>
    <lineage>
        <taxon>Eukaryota</taxon>
        <taxon>Sar</taxon>
        <taxon>Alveolata</taxon>
        <taxon>Apicomplexa</taxon>
        <taxon>Conoidasida</taxon>
        <taxon>Coccidia</taxon>
        <taxon>Eucoccidiorida</taxon>
        <taxon>Eimeriorina</taxon>
        <taxon>Sarcocystidae</taxon>
        <taxon>Besnoitia</taxon>
    </lineage>
</organism>
<evidence type="ECO:0000313" key="2">
    <source>
        <dbReference type="EMBL" id="PFH36829.1"/>
    </source>
</evidence>